<dbReference type="Proteomes" id="UP000542695">
    <property type="component" value="Unassembled WGS sequence"/>
</dbReference>
<accession>A0A7Y7Z808</accession>
<feature type="domain" description="Pyosin/cloacin translocation" evidence="4">
    <location>
        <begin position="299"/>
        <end position="429"/>
    </location>
</feature>
<keyword evidence="2" id="KW-0044">Antibiotic</keyword>
<dbReference type="SUPFAM" id="SSF69369">
    <property type="entry name" value="Cloacin translocation domain"/>
    <property type="match status" value="1"/>
</dbReference>
<dbReference type="Pfam" id="PF06958">
    <property type="entry name" value="Pyocin_S"/>
    <property type="match status" value="1"/>
</dbReference>
<evidence type="ECO:0000256" key="1">
    <source>
        <dbReference type="ARBA" id="ARBA00022529"/>
    </source>
</evidence>
<protein>
    <submittedName>
        <fullName evidence="5">S-type pyocin domain-containing protein</fullName>
    </submittedName>
</protein>
<evidence type="ECO:0000256" key="3">
    <source>
        <dbReference type="ARBA" id="ARBA00023048"/>
    </source>
</evidence>
<dbReference type="InterPro" id="IPR036302">
    <property type="entry name" value="Pyosin/cloacin_T_dom_sf"/>
</dbReference>
<evidence type="ECO:0000259" key="4">
    <source>
        <dbReference type="Pfam" id="PF06958"/>
    </source>
</evidence>
<name>A0A7Y7Z808_PSEPU</name>
<evidence type="ECO:0000313" key="5">
    <source>
        <dbReference type="EMBL" id="NWC79991.1"/>
    </source>
</evidence>
<keyword evidence="1" id="KW-0929">Antimicrobial</keyword>
<dbReference type="RefSeq" id="WP_177010317.1">
    <property type="nucleotide sequence ID" value="NZ_JACARV010000015.1"/>
</dbReference>
<evidence type="ECO:0000313" key="6">
    <source>
        <dbReference type="Proteomes" id="UP000542695"/>
    </source>
</evidence>
<keyword evidence="3" id="KW-0078">Bacteriocin</keyword>
<sequence>MTARRTITNPELDEIYSSAPFDYDFETLLSWKQPFTIPITPPDITALTDNALLESAESIAQNVINSIEASCPAGEPGLATYLEKQYLDIDQTHSETAGKLFAKKALLLLLYSEIRRQAGQHTDLYNGIHVYAPNDQTLAQFFEVTAYVYIEEESEFFIIEEALYKLAISLTAAQIEIVLKRCLKKVLRELEKTHHTATSVLQNRNQERPHSNTIILTTNPTIQLGTTQGPIAISRYIEFGLKYAGRRLIKMAEAAALRIFRLGIGGVLYSPELGNSDLYHDSALSIPAELLIPDLPENLNELATTEGLLESPLRIHTDLDTYILTRHLSTADAAHQIPVRALIFDEASNSYVSVPSRDFPIRLTFPIHVAGGSSTTSPGIPVKPNPYKGVNLETASSAATPFPANEPQNPRDCIYCFPVESGLPPLYIVFNSPYPGATTIGTYSGRAYNPDKAGGPIERLDWREATINQTGVDLVKLHVSRFEPSDANDIMIDRLEKILQGTSQATDTDKRFYTHETRELERFRALGIPDKIRPSDVGEVWNNTHTATLEDYQLTSEPELLYTPEAIEADNQQIARENK</sequence>
<gene>
    <name evidence="5" type="ORF">HX798_06765</name>
</gene>
<dbReference type="GO" id="GO:0031640">
    <property type="term" value="P:killing of cells of another organism"/>
    <property type="evidence" value="ECO:0007669"/>
    <property type="project" value="UniProtKB-KW"/>
</dbReference>
<dbReference type="EMBL" id="JACARV010000015">
    <property type="protein sequence ID" value="NWC79991.1"/>
    <property type="molecule type" value="Genomic_DNA"/>
</dbReference>
<dbReference type="GO" id="GO:0042742">
    <property type="term" value="P:defense response to bacterium"/>
    <property type="evidence" value="ECO:0007669"/>
    <property type="project" value="UniProtKB-KW"/>
</dbReference>
<evidence type="ECO:0000256" key="2">
    <source>
        <dbReference type="ARBA" id="ARBA00023022"/>
    </source>
</evidence>
<dbReference type="InterPro" id="IPR016128">
    <property type="entry name" value="Pyosin/cloacin_T_dom"/>
</dbReference>
<dbReference type="AlphaFoldDB" id="A0A7Y7Z808"/>
<proteinExistence type="predicted"/>
<reference evidence="5 6" key="1">
    <citation type="submission" date="2020-04" db="EMBL/GenBank/DDBJ databases">
        <title>Molecular characterization of pseudomonads from Agaricus bisporus reveal novel blotch 2 pathogens in Western Europe.</title>
        <authorList>
            <person name="Taparia T."/>
            <person name="Krijger M."/>
            <person name="Haynes E."/>
            <person name="Elpinstone J.G."/>
            <person name="Noble R."/>
            <person name="Van Der Wolf J."/>
        </authorList>
    </citation>
    <scope>NUCLEOTIDE SEQUENCE [LARGE SCALE GENOMIC DNA]</scope>
    <source>
        <strain evidence="5 6">P7765</strain>
    </source>
</reference>
<comment type="caution">
    <text evidence="5">The sequence shown here is derived from an EMBL/GenBank/DDBJ whole genome shotgun (WGS) entry which is preliminary data.</text>
</comment>
<organism evidence="5 6">
    <name type="scientific">Pseudomonas putida</name>
    <name type="common">Arthrobacter siderocapsulatus</name>
    <dbReference type="NCBI Taxonomy" id="303"/>
    <lineage>
        <taxon>Bacteria</taxon>
        <taxon>Pseudomonadati</taxon>
        <taxon>Pseudomonadota</taxon>
        <taxon>Gammaproteobacteria</taxon>
        <taxon>Pseudomonadales</taxon>
        <taxon>Pseudomonadaceae</taxon>
        <taxon>Pseudomonas</taxon>
    </lineage>
</organism>